<dbReference type="AlphaFoldDB" id="A0AAV5PH26"/>
<dbReference type="Proteomes" id="UP001165243">
    <property type="component" value="Unassembled WGS sequence"/>
</dbReference>
<evidence type="ECO:0000313" key="2">
    <source>
        <dbReference type="Proteomes" id="UP001165243"/>
    </source>
</evidence>
<protein>
    <submittedName>
        <fullName evidence="1">Uncharacterized protein</fullName>
    </submittedName>
</protein>
<reference evidence="1" key="1">
    <citation type="submission" date="2023-04" db="EMBL/GenBank/DDBJ databases">
        <title>Draft genome sequences of Lactobacillus delbrueckii subsp. bulgaricus ME-900 and ME-901 with improved acid tolerance.</title>
        <authorList>
            <person name="Ishida T."/>
            <person name="Yamamoto E."/>
            <person name="Koizumi A."/>
            <person name="Fujiwara S."/>
            <person name="Makino S."/>
            <person name="Kano H."/>
            <person name="Kimura K."/>
        </authorList>
    </citation>
    <scope>NUCLEOTIDE SEQUENCE</scope>
    <source>
        <strain evidence="1">ME-900</strain>
    </source>
</reference>
<name>A0AAV5PH26_LACDE</name>
<gene>
    <name evidence="1" type="ORF">ME0900_12810</name>
</gene>
<accession>A0AAV5PH26</accession>
<organism evidence="1 2">
    <name type="scientific">Lactobacillus delbrueckii subsp. bulgaricus</name>
    <dbReference type="NCBI Taxonomy" id="1585"/>
    <lineage>
        <taxon>Bacteria</taxon>
        <taxon>Bacillati</taxon>
        <taxon>Bacillota</taxon>
        <taxon>Bacilli</taxon>
        <taxon>Lactobacillales</taxon>
        <taxon>Lactobacillaceae</taxon>
        <taxon>Lactobacillus</taxon>
    </lineage>
</organism>
<comment type="caution">
    <text evidence="1">The sequence shown here is derived from an EMBL/GenBank/DDBJ whole genome shotgun (WGS) entry which is preliminary data.</text>
</comment>
<proteinExistence type="predicted"/>
<evidence type="ECO:0000313" key="1">
    <source>
        <dbReference type="EMBL" id="GMB86908.1"/>
    </source>
</evidence>
<dbReference type="EMBL" id="BSWK01000017">
    <property type="protein sequence ID" value="GMB86908.1"/>
    <property type="molecule type" value="Genomic_DNA"/>
</dbReference>
<sequence length="66" mass="6898">MVFDDPDLVGHDGGFPDVVGNEHCGDALFLADLEDELLHLGSGQGIKGSEGFVKKQELGRGQEGSG</sequence>